<dbReference type="InterPro" id="IPR013087">
    <property type="entry name" value="Znf_C2H2_type"/>
</dbReference>
<evidence type="ECO:0000256" key="5">
    <source>
        <dbReference type="ARBA" id="ARBA00022833"/>
    </source>
</evidence>
<reference evidence="11 12" key="1">
    <citation type="submission" date="2014-06" db="EMBL/GenBank/DDBJ databases">
        <title>Genome evolution of avian class.</title>
        <authorList>
            <person name="Zhang G."/>
            <person name="Li C."/>
        </authorList>
    </citation>
    <scope>NUCLEOTIDE SEQUENCE [LARGE SCALE GENOMIC DNA]</scope>
    <source>
        <strain evidence="11">BGI_N309</strain>
    </source>
</reference>
<evidence type="ECO:0000259" key="10">
    <source>
        <dbReference type="PROSITE" id="PS50157"/>
    </source>
</evidence>
<keyword evidence="4 9" id="KW-0863">Zinc-finger</keyword>
<dbReference type="Pfam" id="PF00096">
    <property type="entry name" value="zf-C2H2"/>
    <property type="match status" value="2"/>
</dbReference>
<dbReference type="AlphaFoldDB" id="A0A099YWI5"/>
<keyword evidence="7" id="KW-0804">Transcription</keyword>
<dbReference type="FunFam" id="3.30.160.60:FF:002343">
    <property type="entry name" value="Zinc finger protein 33A"/>
    <property type="match status" value="1"/>
</dbReference>
<feature type="domain" description="C2H2-type" evidence="10">
    <location>
        <begin position="29"/>
        <end position="56"/>
    </location>
</feature>
<dbReference type="PANTHER" id="PTHR16515:SF66">
    <property type="entry name" value="C2H2-TYPE DOMAIN-CONTAINING PROTEIN"/>
    <property type="match status" value="1"/>
</dbReference>
<dbReference type="GO" id="GO:0005634">
    <property type="term" value="C:nucleus"/>
    <property type="evidence" value="ECO:0007669"/>
    <property type="project" value="UniProtKB-SubCell"/>
</dbReference>
<organism evidence="11 12">
    <name type="scientific">Tinamus guttatus</name>
    <name type="common">White-throated tinamou</name>
    <dbReference type="NCBI Taxonomy" id="94827"/>
    <lineage>
        <taxon>Eukaryota</taxon>
        <taxon>Metazoa</taxon>
        <taxon>Chordata</taxon>
        <taxon>Craniata</taxon>
        <taxon>Vertebrata</taxon>
        <taxon>Euteleostomi</taxon>
        <taxon>Archelosauria</taxon>
        <taxon>Archosauria</taxon>
        <taxon>Dinosauria</taxon>
        <taxon>Saurischia</taxon>
        <taxon>Theropoda</taxon>
        <taxon>Coelurosauria</taxon>
        <taxon>Aves</taxon>
        <taxon>Palaeognathae</taxon>
        <taxon>Tinamiformes</taxon>
        <taxon>Tinamidae</taxon>
        <taxon>Tinamus</taxon>
    </lineage>
</organism>
<keyword evidence="5" id="KW-0862">Zinc</keyword>
<accession>A0A099YWI5</accession>
<dbReference type="FunFam" id="3.30.160.60:FF:000060">
    <property type="entry name" value="zinc finger protein 436"/>
    <property type="match status" value="1"/>
</dbReference>
<keyword evidence="3" id="KW-0677">Repeat</keyword>
<dbReference type="SMART" id="SM00355">
    <property type="entry name" value="ZnF_C2H2"/>
    <property type="match status" value="2"/>
</dbReference>
<evidence type="ECO:0000313" key="11">
    <source>
        <dbReference type="EMBL" id="KGL73303.1"/>
    </source>
</evidence>
<keyword evidence="2" id="KW-0479">Metal-binding</keyword>
<name>A0A099YWI5_TINGU</name>
<feature type="non-terminal residue" evidence="11">
    <location>
        <position position="56"/>
    </location>
</feature>
<feature type="non-terminal residue" evidence="11">
    <location>
        <position position="1"/>
    </location>
</feature>
<dbReference type="PROSITE" id="PS50157">
    <property type="entry name" value="ZINC_FINGER_C2H2_2"/>
    <property type="match status" value="2"/>
</dbReference>
<evidence type="ECO:0000256" key="8">
    <source>
        <dbReference type="ARBA" id="ARBA00023242"/>
    </source>
</evidence>
<evidence type="ECO:0000313" key="12">
    <source>
        <dbReference type="Proteomes" id="UP000053641"/>
    </source>
</evidence>
<dbReference type="GO" id="GO:0010468">
    <property type="term" value="P:regulation of gene expression"/>
    <property type="evidence" value="ECO:0007669"/>
    <property type="project" value="TreeGrafter"/>
</dbReference>
<dbReference type="InterPro" id="IPR036236">
    <property type="entry name" value="Znf_C2H2_sf"/>
</dbReference>
<dbReference type="InterPro" id="IPR050331">
    <property type="entry name" value="Zinc_finger"/>
</dbReference>
<dbReference type="PROSITE" id="PS00028">
    <property type="entry name" value="ZINC_FINGER_C2H2_1"/>
    <property type="match status" value="2"/>
</dbReference>
<keyword evidence="12" id="KW-1185">Reference proteome</keyword>
<proteinExistence type="predicted"/>
<keyword evidence="8" id="KW-0539">Nucleus</keyword>
<gene>
    <name evidence="11" type="ORF">N309_03411</name>
</gene>
<dbReference type="Gene3D" id="3.30.160.60">
    <property type="entry name" value="Classic Zinc Finger"/>
    <property type="match status" value="2"/>
</dbReference>
<evidence type="ECO:0000256" key="6">
    <source>
        <dbReference type="ARBA" id="ARBA00023015"/>
    </source>
</evidence>
<dbReference type="Proteomes" id="UP000053641">
    <property type="component" value="Unassembled WGS sequence"/>
</dbReference>
<evidence type="ECO:0000256" key="1">
    <source>
        <dbReference type="ARBA" id="ARBA00004123"/>
    </source>
</evidence>
<sequence>YACGECGKSFGHLSTLTTHQRLHTGERPYSCGACAKTFTNPSDLNKHQRSHTGERP</sequence>
<keyword evidence="6" id="KW-0805">Transcription regulation</keyword>
<dbReference type="STRING" id="94827.A0A099YWI5"/>
<evidence type="ECO:0000256" key="3">
    <source>
        <dbReference type="ARBA" id="ARBA00022737"/>
    </source>
</evidence>
<evidence type="ECO:0000256" key="2">
    <source>
        <dbReference type="ARBA" id="ARBA00022723"/>
    </source>
</evidence>
<dbReference type="SUPFAM" id="SSF57667">
    <property type="entry name" value="beta-beta-alpha zinc fingers"/>
    <property type="match status" value="1"/>
</dbReference>
<dbReference type="GO" id="GO:0008270">
    <property type="term" value="F:zinc ion binding"/>
    <property type="evidence" value="ECO:0007669"/>
    <property type="project" value="UniProtKB-KW"/>
</dbReference>
<evidence type="ECO:0000256" key="9">
    <source>
        <dbReference type="PROSITE-ProRule" id="PRU00042"/>
    </source>
</evidence>
<feature type="domain" description="C2H2-type" evidence="10">
    <location>
        <begin position="1"/>
        <end position="28"/>
    </location>
</feature>
<dbReference type="PANTHER" id="PTHR16515">
    <property type="entry name" value="PR DOMAIN ZINC FINGER PROTEIN"/>
    <property type="match status" value="1"/>
</dbReference>
<evidence type="ECO:0000256" key="7">
    <source>
        <dbReference type="ARBA" id="ARBA00023163"/>
    </source>
</evidence>
<comment type="subcellular location">
    <subcellularLocation>
        <location evidence="1">Nucleus</location>
    </subcellularLocation>
</comment>
<dbReference type="EMBL" id="KL885855">
    <property type="protein sequence ID" value="KGL73303.1"/>
    <property type="molecule type" value="Genomic_DNA"/>
</dbReference>
<evidence type="ECO:0000256" key="4">
    <source>
        <dbReference type="ARBA" id="ARBA00022771"/>
    </source>
</evidence>
<protein>
    <submittedName>
        <fullName evidence="11">Zinc finger protein 256</fullName>
    </submittedName>
</protein>